<dbReference type="SMART" id="SM00487">
    <property type="entry name" value="DEXDc"/>
    <property type="match status" value="1"/>
</dbReference>
<dbReference type="NCBIfam" id="TIGR01587">
    <property type="entry name" value="cas3_core"/>
    <property type="match status" value="1"/>
</dbReference>
<keyword evidence="7" id="KW-0347">Helicase</keyword>
<keyword evidence="6" id="KW-0378">Hydrolase</keyword>
<dbReference type="InterPro" id="IPR027417">
    <property type="entry name" value="P-loop_NTPase"/>
</dbReference>
<comment type="similarity">
    <text evidence="1">In the N-terminal section; belongs to the CRISPR-associated nuclease Cas3-HD family.</text>
</comment>
<proteinExistence type="inferred from homology"/>
<evidence type="ECO:0000259" key="11">
    <source>
        <dbReference type="PROSITE" id="PS51643"/>
    </source>
</evidence>
<evidence type="ECO:0000256" key="1">
    <source>
        <dbReference type="ARBA" id="ARBA00006847"/>
    </source>
</evidence>
<dbReference type="Gene3D" id="1.10.3210.30">
    <property type="match status" value="1"/>
</dbReference>
<dbReference type="Gene3D" id="3.40.50.300">
    <property type="entry name" value="P-loop containing nucleotide triphosphate hydrolases"/>
    <property type="match status" value="2"/>
</dbReference>
<keyword evidence="4" id="KW-0479">Metal-binding</keyword>
<keyword evidence="5" id="KW-0547">Nucleotide-binding</keyword>
<evidence type="ECO:0000256" key="2">
    <source>
        <dbReference type="ARBA" id="ARBA00009046"/>
    </source>
</evidence>
<dbReference type="CDD" id="cd17930">
    <property type="entry name" value="DEXHc_cas3"/>
    <property type="match status" value="1"/>
</dbReference>
<dbReference type="InterPro" id="IPR006483">
    <property type="entry name" value="CRISPR-assoc_Cas3_HD"/>
</dbReference>
<dbReference type="InterPro" id="IPR038257">
    <property type="entry name" value="CRISPR-assoc_Cas3_HD_sf"/>
</dbReference>
<evidence type="ECO:0000256" key="3">
    <source>
        <dbReference type="ARBA" id="ARBA00022722"/>
    </source>
</evidence>
<keyword evidence="9" id="KW-0051">Antiviral defense</keyword>
<evidence type="ECO:0000256" key="9">
    <source>
        <dbReference type="ARBA" id="ARBA00023118"/>
    </source>
</evidence>
<name>A0ABT3L6D9_9CYAN</name>
<dbReference type="InterPro" id="IPR014001">
    <property type="entry name" value="Helicase_ATP-bd"/>
</dbReference>
<reference evidence="12 13" key="1">
    <citation type="submission" date="2021-08" db="EMBL/GenBank/DDBJ databases">
        <title>Draft genome sequence of Spirulina subsalsa with high tolerance to salinity and hype-accumulation of phycocyanin.</title>
        <authorList>
            <person name="Pei H."/>
            <person name="Jiang L."/>
        </authorList>
    </citation>
    <scope>NUCLEOTIDE SEQUENCE [LARGE SCALE GENOMIC DNA]</scope>
    <source>
        <strain evidence="12 13">FACHB-351</strain>
    </source>
</reference>
<keyword evidence="8" id="KW-0067">ATP-binding</keyword>
<dbReference type="SUPFAM" id="SSF109604">
    <property type="entry name" value="HD-domain/PDEase-like"/>
    <property type="match status" value="1"/>
</dbReference>
<dbReference type="InterPro" id="IPR011545">
    <property type="entry name" value="DEAD/DEAH_box_helicase_dom"/>
</dbReference>
<evidence type="ECO:0000256" key="6">
    <source>
        <dbReference type="ARBA" id="ARBA00022801"/>
    </source>
</evidence>
<keyword evidence="3" id="KW-0540">Nuclease</keyword>
<dbReference type="NCBIfam" id="TIGR01596">
    <property type="entry name" value="cas3_HD"/>
    <property type="match status" value="1"/>
</dbReference>
<comment type="similarity">
    <text evidence="2">In the central section; belongs to the CRISPR-associated helicase Cas3 family.</text>
</comment>
<dbReference type="SUPFAM" id="SSF52540">
    <property type="entry name" value="P-loop containing nucleoside triphosphate hydrolases"/>
    <property type="match status" value="1"/>
</dbReference>
<feature type="domain" description="Helicase ATP-binding" evidence="10">
    <location>
        <begin position="237"/>
        <end position="431"/>
    </location>
</feature>
<feature type="domain" description="HD Cas3-type" evidence="11">
    <location>
        <begin position="16"/>
        <end position="181"/>
    </location>
</feature>
<dbReference type="Pfam" id="PF22590">
    <property type="entry name" value="Cas3-like_C_2"/>
    <property type="match status" value="1"/>
</dbReference>
<accession>A0ABT3L6D9</accession>
<protein>
    <submittedName>
        <fullName evidence="12">CRISPR-associated helicase Cas3</fullName>
    </submittedName>
</protein>
<keyword evidence="13" id="KW-1185">Reference proteome</keyword>
<gene>
    <name evidence="12" type="primary">cas3</name>
    <name evidence="12" type="ORF">K4A83_12455</name>
</gene>
<evidence type="ECO:0000313" key="13">
    <source>
        <dbReference type="Proteomes" id="UP001526426"/>
    </source>
</evidence>
<dbReference type="EMBL" id="JAIHOM010000056">
    <property type="protein sequence ID" value="MCW6037072.1"/>
    <property type="molecule type" value="Genomic_DNA"/>
</dbReference>
<sequence>MTLPSHPVAHTPSPNRPQQWHDLKAHLVQVAQRTAEFATLLGAPTVGHYGGLWHDLGKYNPDFQAYLQGCHRGDKKAKSVPHAIHGAKLAAQEFPPLAALIYGHHSGLPAFDSLGVKLQGRNPDRTATDYQEVLKRAEAAGINLTAPPTLAQEMTAHQRDPLRAELFLRLLFSCLIDGDHLDTEQHFNPEQTAQRDIPLTLPQLQAQLAHEQAALMEKVPDTPVNQVRREVYDYCCAQALQKPGVFRLCVPTGGGKTRSGLAFALNHACEYGQRRVIFAVPYTSIIEQTVQVYRDIFAPLGEMAVLEHHSAISPEGFKEDWRDEDARSGYAQARLVAQNWDAPLIVTTTVQLFNSLFAHRPMPCRKLHNLVNSVIVLDEVQTLPIPLLDPILDVLGQLVKYYGVTLVLCTATQPAFEGTNPYVGGFDQITDIVPPAEAQRHFQRLKRVDYIRRSGAWSWSDLMADLQARSAQQALMIVNTRKDALGVLEALEAAEFPGEGVFHLSTLLCGAHRRRVLGVVKRRLAEGLPCWVVSTQVVEAGVDLDFPVVYRAIAPLDRIVQAAGRCNREGKRDRGQVIIFEPQEGGSPRGLYQTAYAVAKNYLSPEEMDALHTPDLFLRYFQELYQQVDFSPGQEIQGERKKLNYPGVAQFSLIEDQTIPVVVNYGESGKILAQMRSQGRVGRETRRRLQAYLVNLFPWQFNQNEENRQEVIPGLWEWTGGYDELVGIQWQGEPIQRDPFDLII</sequence>
<dbReference type="CDD" id="cd09641">
    <property type="entry name" value="Cas3''_I"/>
    <property type="match status" value="1"/>
</dbReference>
<dbReference type="PROSITE" id="PS51192">
    <property type="entry name" value="HELICASE_ATP_BIND_1"/>
    <property type="match status" value="1"/>
</dbReference>
<evidence type="ECO:0000313" key="12">
    <source>
        <dbReference type="EMBL" id="MCW6037072.1"/>
    </source>
</evidence>
<organism evidence="12 13">
    <name type="scientific">Spirulina subsalsa FACHB-351</name>
    <dbReference type="NCBI Taxonomy" id="234711"/>
    <lineage>
        <taxon>Bacteria</taxon>
        <taxon>Bacillati</taxon>
        <taxon>Cyanobacteriota</taxon>
        <taxon>Cyanophyceae</taxon>
        <taxon>Spirulinales</taxon>
        <taxon>Spirulinaceae</taxon>
        <taxon>Spirulina</taxon>
    </lineage>
</organism>
<evidence type="ECO:0000256" key="7">
    <source>
        <dbReference type="ARBA" id="ARBA00022806"/>
    </source>
</evidence>
<evidence type="ECO:0000256" key="5">
    <source>
        <dbReference type="ARBA" id="ARBA00022741"/>
    </source>
</evidence>
<comment type="caution">
    <text evidence="12">The sequence shown here is derived from an EMBL/GenBank/DDBJ whole genome shotgun (WGS) entry which is preliminary data.</text>
</comment>
<dbReference type="PROSITE" id="PS51643">
    <property type="entry name" value="HD_CAS3"/>
    <property type="match status" value="1"/>
</dbReference>
<evidence type="ECO:0000259" key="10">
    <source>
        <dbReference type="PROSITE" id="PS51192"/>
    </source>
</evidence>
<evidence type="ECO:0000256" key="8">
    <source>
        <dbReference type="ARBA" id="ARBA00022840"/>
    </source>
</evidence>
<dbReference type="Pfam" id="PF00270">
    <property type="entry name" value="DEAD"/>
    <property type="match status" value="1"/>
</dbReference>
<evidence type="ECO:0000256" key="4">
    <source>
        <dbReference type="ARBA" id="ARBA00022723"/>
    </source>
</evidence>
<dbReference type="Proteomes" id="UP001526426">
    <property type="component" value="Unassembled WGS sequence"/>
</dbReference>
<dbReference type="InterPro" id="IPR006474">
    <property type="entry name" value="Helicase_Cas3_CRISPR-ass_core"/>
</dbReference>
<dbReference type="InterPro" id="IPR054712">
    <property type="entry name" value="Cas3-like_dom"/>
</dbReference>